<evidence type="ECO:0000259" key="3">
    <source>
        <dbReference type="PROSITE" id="PS50110"/>
    </source>
</evidence>
<dbReference type="PANTHER" id="PTHR44591:SF3">
    <property type="entry name" value="RESPONSE REGULATORY DOMAIN-CONTAINING PROTEIN"/>
    <property type="match status" value="1"/>
</dbReference>
<comment type="caution">
    <text evidence="4">The sequence shown here is derived from an EMBL/GenBank/DDBJ whole genome shotgun (WGS) entry which is preliminary data.</text>
</comment>
<dbReference type="PROSITE" id="PS50110">
    <property type="entry name" value="RESPONSE_REGULATORY"/>
    <property type="match status" value="1"/>
</dbReference>
<reference evidence="4 5" key="1">
    <citation type="submission" date="2017-09" db="EMBL/GenBank/DDBJ databases">
        <title>Depth-based differentiation of microbial function through sediment-hosted aquifers and enrichment of novel symbionts in the deep terrestrial subsurface.</title>
        <authorList>
            <person name="Probst A.J."/>
            <person name="Ladd B."/>
            <person name="Jarett J.K."/>
            <person name="Geller-Mcgrath D.E."/>
            <person name="Sieber C.M."/>
            <person name="Emerson J.B."/>
            <person name="Anantharaman K."/>
            <person name="Thomas B.C."/>
            <person name="Malmstrom R."/>
            <person name="Stieglmeier M."/>
            <person name="Klingl A."/>
            <person name="Woyke T."/>
            <person name="Ryan C.M."/>
            <person name="Banfield J.F."/>
        </authorList>
    </citation>
    <scope>NUCLEOTIDE SEQUENCE [LARGE SCALE GENOMIC DNA]</scope>
    <source>
        <strain evidence="4">CG11_big_fil_rev_8_21_14_0_20_44_10</strain>
    </source>
</reference>
<evidence type="ECO:0000256" key="2">
    <source>
        <dbReference type="PROSITE-ProRule" id="PRU00169"/>
    </source>
</evidence>
<proteinExistence type="predicted"/>
<feature type="modified residue" description="4-aspartylphosphate" evidence="2">
    <location>
        <position position="52"/>
    </location>
</feature>
<gene>
    <name evidence="4" type="ORF">COV85_00785</name>
</gene>
<dbReference type="InterPro" id="IPR011006">
    <property type="entry name" value="CheY-like_superfamily"/>
</dbReference>
<dbReference type="AlphaFoldDB" id="A0A2H0KR98"/>
<dbReference type="InterPro" id="IPR050595">
    <property type="entry name" value="Bact_response_regulator"/>
</dbReference>
<evidence type="ECO:0000256" key="1">
    <source>
        <dbReference type="ARBA" id="ARBA00022553"/>
    </source>
</evidence>
<keyword evidence="1 2" id="KW-0597">Phosphoprotein</keyword>
<sequence>MKKILIVEDDKFLRELIAKKILAEGYDTAEAKDGEEGLKKIEAEKPDLVLLDLVLPGMTGFDILKSVQENPLLSDIPIIVFSNLGQRDDVDKAINLGAKDFLIKAHFTPQEIIERIKSILK</sequence>
<feature type="domain" description="Response regulatory" evidence="3">
    <location>
        <begin position="3"/>
        <end position="120"/>
    </location>
</feature>
<evidence type="ECO:0000313" key="5">
    <source>
        <dbReference type="Proteomes" id="UP000231550"/>
    </source>
</evidence>
<dbReference type="Pfam" id="PF00072">
    <property type="entry name" value="Response_reg"/>
    <property type="match status" value="1"/>
</dbReference>
<evidence type="ECO:0000313" key="4">
    <source>
        <dbReference type="EMBL" id="PIQ74683.1"/>
    </source>
</evidence>
<dbReference type="SMART" id="SM00448">
    <property type="entry name" value="REC"/>
    <property type="match status" value="1"/>
</dbReference>
<protein>
    <submittedName>
        <fullName evidence="4">Response regulator</fullName>
    </submittedName>
</protein>
<dbReference type="GO" id="GO:0000160">
    <property type="term" value="P:phosphorelay signal transduction system"/>
    <property type="evidence" value="ECO:0007669"/>
    <property type="project" value="InterPro"/>
</dbReference>
<organism evidence="4 5">
    <name type="scientific">Candidatus Portnoybacteria bacterium CG11_big_fil_rev_8_21_14_0_20_44_10</name>
    <dbReference type="NCBI Taxonomy" id="1974818"/>
    <lineage>
        <taxon>Bacteria</taxon>
        <taxon>Candidatus Portnoyibacteriota</taxon>
    </lineage>
</organism>
<dbReference type="Proteomes" id="UP000231550">
    <property type="component" value="Unassembled WGS sequence"/>
</dbReference>
<name>A0A2H0KR98_9BACT</name>
<dbReference type="Gene3D" id="3.40.50.2300">
    <property type="match status" value="1"/>
</dbReference>
<dbReference type="PANTHER" id="PTHR44591">
    <property type="entry name" value="STRESS RESPONSE REGULATOR PROTEIN 1"/>
    <property type="match status" value="1"/>
</dbReference>
<accession>A0A2H0KR98</accession>
<dbReference type="InterPro" id="IPR001789">
    <property type="entry name" value="Sig_transdc_resp-reg_receiver"/>
</dbReference>
<dbReference type="SUPFAM" id="SSF52172">
    <property type="entry name" value="CheY-like"/>
    <property type="match status" value="1"/>
</dbReference>
<dbReference type="EMBL" id="PCVN01000024">
    <property type="protein sequence ID" value="PIQ74683.1"/>
    <property type="molecule type" value="Genomic_DNA"/>
</dbReference>